<gene>
    <name evidence="2" type="ORF">FBUS_02054</name>
</gene>
<dbReference type="OrthoDB" id="10531097at2759"/>
<evidence type="ECO:0000256" key="1">
    <source>
        <dbReference type="SAM" id="MobiDB-lite"/>
    </source>
</evidence>
<name>A0A8E0VH46_9TREM</name>
<feature type="compositionally biased region" description="Polar residues" evidence="1">
    <location>
        <begin position="102"/>
        <end position="111"/>
    </location>
</feature>
<sequence>MAVRMRRLYHEVREIKRRSRDQKRSDLDFLIRNATIRDRIRSIDTEQLGQTSRRLWNRVQVEQPKPILEKPVQRTENVDWTNTNRLPPITEGDSIPEHSHQVIMNENDQVS</sequence>
<organism evidence="2 3">
    <name type="scientific">Fasciolopsis buskii</name>
    <dbReference type="NCBI Taxonomy" id="27845"/>
    <lineage>
        <taxon>Eukaryota</taxon>
        <taxon>Metazoa</taxon>
        <taxon>Spiralia</taxon>
        <taxon>Lophotrochozoa</taxon>
        <taxon>Platyhelminthes</taxon>
        <taxon>Trematoda</taxon>
        <taxon>Digenea</taxon>
        <taxon>Plagiorchiida</taxon>
        <taxon>Echinostomata</taxon>
        <taxon>Echinostomatoidea</taxon>
        <taxon>Fasciolidae</taxon>
        <taxon>Fasciolopsis</taxon>
    </lineage>
</organism>
<dbReference type="EMBL" id="LUCM01010366">
    <property type="protein sequence ID" value="KAA0185585.1"/>
    <property type="molecule type" value="Genomic_DNA"/>
</dbReference>
<feature type="region of interest" description="Disordered" evidence="1">
    <location>
        <begin position="75"/>
        <end position="111"/>
    </location>
</feature>
<proteinExistence type="predicted"/>
<comment type="caution">
    <text evidence="2">The sequence shown here is derived from an EMBL/GenBank/DDBJ whole genome shotgun (WGS) entry which is preliminary data.</text>
</comment>
<protein>
    <submittedName>
        <fullName evidence="2">Uncharacterized protein</fullName>
    </submittedName>
</protein>
<dbReference type="Proteomes" id="UP000728185">
    <property type="component" value="Unassembled WGS sequence"/>
</dbReference>
<evidence type="ECO:0000313" key="2">
    <source>
        <dbReference type="EMBL" id="KAA0185585.1"/>
    </source>
</evidence>
<accession>A0A8E0VH46</accession>
<evidence type="ECO:0000313" key="3">
    <source>
        <dbReference type="Proteomes" id="UP000728185"/>
    </source>
</evidence>
<reference evidence="2" key="1">
    <citation type="submission" date="2019-05" db="EMBL/GenBank/DDBJ databases">
        <title>Annotation for the trematode Fasciolopsis buski.</title>
        <authorList>
            <person name="Choi Y.-J."/>
        </authorList>
    </citation>
    <scope>NUCLEOTIDE SEQUENCE</scope>
    <source>
        <strain evidence="2">HT</strain>
        <tissue evidence="2">Whole worm</tissue>
    </source>
</reference>
<dbReference type="AlphaFoldDB" id="A0A8E0VH46"/>
<keyword evidence="3" id="KW-1185">Reference proteome</keyword>